<gene>
    <name evidence="9" type="ORF">MNOR_LOCUS31401</name>
</gene>
<comment type="caution">
    <text evidence="9">The sequence shown here is derived from an EMBL/GenBank/DDBJ whole genome shotgun (WGS) entry which is preliminary data.</text>
</comment>
<evidence type="ECO:0000313" key="9">
    <source>
        <dbReference type="EMBL" id="CAL4154786.1"/>
    </source>
</evidence>
<comment type="subcellular location">
    <subcellularLocation>
        <location evidence="1">Nucleus</location>
    </subcellularLocation>
</comment>
<dbReference type="GO" id="GO:0008270">
    <property type="term" value="F:zinc ion binding"/>
    <property type="evidence" value="ECO:0007669"/>
    <property type="project" value="UniProtKB-KW"/>
</dbReference>
<evidence type="ECO:0000256" key="3">
    <source>
        <dbReference type="ARBA" id="ARBA00022737"/>
    </source>
</evidence>
<dbReference type="Gene3D" id="3.30.160.60">
    <property type="entry name" value="Classic Zinc Finger"/>
    <property type="match status" value="3"/>
</dbReference>
<dbReference type="AlphaFoldDB" id="A0AAV2RZN2"/>
<dbReference type="PROSITE" id="PS00028">
    <property type="entry name" value="ZINC_FINGER_C2H2_1"/>
    <property type="match status" value="1"/>
</dbReference>
<dbReference type="EMBL" id="CAXKWB010040397">
    <property type="protein sequence ID" value="CAL4154786.1"/>
    <property type="molecule type" value="Genomic_DNA"/>
</dbReference>
<reference evidence="9 10" key="1">
    <citation type="submission" date="2024-05" db="EMBL/GenBank/DDBJ databases">
        <authorList>
            <person name="Wallberg A."/>
        </authorList>
    </citation>
    <scope>NUCLEOTIDE SEQUENCE [LARGE SCALE GENOMIC DNA]</scope>
</reference>
<evidence type="ECO:0000256" key="5">
    <source>
        <dbReference type="ARBA" id="ARBA00022833"/>
    </source>
</evidence>
<keyword evidence="2" id="KW-0479">Metal-binding</keyword>
<feature type="non-terminal residue" evidence="9">
    <location>
        <position position="1"/>
    </location>
</feature>
<evidence type="ECO:0000256" key="2">
    <source>
        <dbReference type="ARBA" id="ARBA00022723"/>
    </source>
</evidence>
<keyword evidence="5" id="KW-0862">Zinc</keyword>
<evidence type="ECO:0000256" key="1">
    <source>
        <dbReference type="ARBA" id="ARBA00004123"/>
    </source>
</evidence>
<evidence type="ECO:0000313" key="10">
    <source>
        <dbReference type="Proteomes" id="UP001497623"/>
    </source>
</evidence>
<sequence>RKSIYRKVEVNGEDEINVKEEPINMKSVEINFAKEIVLNDEPIAFTWESHLVKHELTHTEEKSYQCSICDKKFSHNFLLIRHQVVHTGDKPYQCSQCDKHFSFKNS</sequence>
<dbReference type="GO" id="GO:0000981">
    <property type="term" value="F:DNA-binding transcription factor activity, RNA polymerase II-specific"/>
    <property type="evidence" value="ECO:0007669"/>
    <property type="project" value="TreeGrafter"/>
</dbReference>
<keyword evidence="10" id="KW-1185">Reference proteome</keyword>
<accession>A0AAV2RZN2</accession>
<feature type="non-terminal residue" evidence="9">
    <location>
        <position position="106"/>
    </location>
</feature>
<keyword evidence="3" id="KW-0677">Repeat</keyword>
<dbReference type="Proteomes" id="UP001497623">
    <property type="component" value="Unassembled WGS sequence"/>
</dbReference>
<dbReference type="InterPro" id="IPR036236">
    <property type="entry name" value="Znf_C2H2_sf"/>
</dbReference>
<feature type="domain" description="C2H2-type" evidence="8">
    <location>
        <begin position="64"/>
        <end position="91"/>
    </location>
</feature>
<keyword evidence="6" id="KW-0539">Nucleus</keyword>
<dbReference type="FunFam" id="3.30.160.60:FF:002343">
    <property type="entry name" value="Zinc finger protein 33A"/>
    <property type="match status" value="1"/>
</dbReference>
<dbReference type="SUPFAM" id="SSF57667">
    <property type="entry name" value="beta-beta-alpha zinc fingers"/>
    <property type="match status" value="1"/>
</dbReference>
<dbReference type="Pfam" id="PF00096">
    <property type="entry name" value="zf-C2H2"/>
    <property type="match status" value="1"/>
</dbReference>
<evidence type="ECO:0000256" key="4">
    <source>
        <dbReference type="ARBA" id="ARBA00022771"/>
    </source>
</evidence>
<dbReference type="SMART" id="SM00355">
    <property type="entry name" value="ZnF_C2H2"/>
    <property type="match status" value="1"/>
</dbReference>
<dbReference type="PROSITE" id="PS50157">
    <property type="entry name" value="ZINC_FINGER_C2H2_2"/>
    <property type="match status" value="1"/>
</dbReference>
<dbReference type="GO" id="GO:0005634">
    <property type="term" value="C:nucleus"/>
    <property type="evidence" value="ECO:0007669"/>
    <property type="project" value="UniProtKB-SubCell"/>
</dbReference>
<proteinExistence type="predicted"/>
<dbReference type="PANTHER" id="PTHR23226:SF416">
    <property type="entry name" value="FI01424P"/>
    <property type="match status" value="1"/>
</dbReference>
<dbReference type="PANTHER" id="PTHR23226">
    <property type="entry name" value="ZINC FINGER AND SCAN DOMAIN-CONTAINING"/>
    <property type="match status" value="1"/>
</dbReference>
<keyword evidence="4 7" id="KW-0863">Zinc-finger</keyword>
<dbReference type="GO" id="GO:0000978">
    <property type="term" value="F:RNA polymerase II cis-regulatory region sequence-specific DNA binding"/>
    <property type="evidence" value="ECO:0007669"/>
    <property type="project" value="TreeGrafter"/>
</dbReference>
<evidence type="ECO:0000256" key="7">
    <source>
        <dbReference type="PROSITE-ProRule" id="PRU00042"/>
    </source>
</evidence>
<name>A0AAV2RZN2_MEGNR</name>
<dbReference type="InterPro" id="IPR013087">
    <property type="entry name" value="Znf_C2H2_type"/>
</dbReference>
<protein>
    <recommendedName>
        <fullName evidence="8">C2H2-type domain-containing protein</fullName>
    </recommendedName>
</protein>
<evidence type="ECO:0000256" key="6">
    <source>
        <dbReference type="ARBA" id="ARBA00023242"/>
    </source>
</evidence>
<evidence type="ECO:0000259" key="8">
    <source>
        <dbReference type="PROSITE" id="PS50157"/>
    </source>
</evidence>
<organism evidence="9 10">
    <name type="scientific">Meganyctiphanes norvegica</name>
    <name type="common">Northern krill</name>
    <name type="synonym">Thysanopoda norvegica</name>
    <dbReference type="NCBI Taxonomy" id="48144"/>
    <lineage>
        <taxon>Eukaryota</taxon>
        <taxon>Metazoa</taxon>
        <taxon>Ecdysozoa</taxon>
        <taxon>Arthropoda</taxon>
        <taxon>Crustacea</taxon>
        <taxon>Multicrustacea</taxon>
        <taxon>Malacostraca</taxon>
        <taxon>Eumalacostraca</taxon>
        <taxon>Eucarida</taxon>
        <taxon>Euphausiacea</taxon>
        <taxon>Euphausiidae</taxon>
        <taxon>Meganyctiphanes</taxon>
    </lineage>
</organism>